<reference evidence="3" key="3">
    <citation type="submission" date="2015-04" db="UniProtKB">
        <authorList>
            <consortium name="EnsemblPlants"/>
        </authorList>
    </citation>
    <scope>IDENTIFICATION</scope>
    <source>
        <strain evidence="3">cv. Jemalong A17</strain>
    </source>
</reference>
<protein>
    <submittedName>
        <fullName evidence="2 3">Uncharacterized protein</fullName>
    </submittedName>
</protein>
<dbReference type="AlphaFoldDB" id="A0A072U090"/>
<dbReference type="HOGENOM" id="CLU_2593448_0_0_1"/>
<organism evidence="2 4">
    <name type="scientific">Medicago truncatula</name>
    <name type="common">Barrel medic</name>
    <name type="synonym">Medicago tribuloides</name>
    <dbReference type="NCBI Taxonomy" id="3880"/>
    <lineage>
        <taxon>Eukaryota</taxon>
        <taxon>Viridiplantae</taxon>
        <taxon>Streptophyta</taxon>
        <taxon>Embryophyta</taxon>
        <taxon>Tracheophyta</taxon>
        <taxon>Spermatophyta</taxon>
        <taxon>Magnoliopsida</taxon>
        <taxon>eudicotyledons</taxon>
        <taxon>Gunneridae</taxon>
        <taxon>Pentapetalae</taxon>
        <taxon>rosids</taxon>
        <taxon>fabids</taxon>
        <taxon>Fabales</taxon>
        <taxon>Fabaceae</taxon>
        <taxon>Papilionoideae</taxon>
        <taxon>50 kb inversion clade</taxon>
        <taxon>NPAAA clade</taxon>
        <taxon>Hologalegina</taxon>
        <taxon>IRL clade</taxon>
        <taxon>Trifolieae</taxon>
        <taxon>Medicago</taxon>
    </lineage>
</organism>
<feature type="region of interest" description="Disordered" evidence="1">
    <location>
        <begin position="39"/>
        <end position="61"/>
    </location>
</feature>
<dbReference type="EnsemblPlants" id="KEH22563">
    <property type="protein sequence ID" value="KEH22563"/>
    <property type="gene ID" value="MTR_7g053560"/>
</dbReference>
<gene>
    <name evidence="2" type="ordered locus">MTR_7g053560</name>
</gene>
<keyword evidence="4" id="KW-1185">Reference proteome</keyword>
<evidence type="ECO:0000313" key="4">
    <source>
        <dbReference type="Proteomes" id="UP000002051"/>
    </source>
</evidence>
<sequence length="80" mass="9325">MEHSSAVFGKVKMKIQRIDYIFKRKAVDIQRDEVIISSSEPEQVHENSRIEENESRPSKVHCSESIIDDFKSLGKRKVHL</sequence>
<dbReference type="Proteomes" id="UP000002051">
    <property type="component" value="Unassembled WGS sequence"/>
</dbReference>
<proteinExistence type="predicted"/>
<feature type="compositionally biased region" description="Basic and acidic residues" evidence="1">
    <location>
        <begin position="42"/>
        <end position="57"/>
    </location>
</feature>
<reference evidence="2 4" key="2">
    <citation type="journal article" date="2014" name="BMC Genomics">
        <title>An improved genome release (version Mt4.0) for the model legume Medicago truncatula.</title>
        <authorList>
            <person name="Tang H."/>
            <person name="Krishnakumar V."/>
            <person name="Bidwell S."/>
            <person name="Rosen B."/>
            <person name="Chan A."/>
            <person name="Zhou S."/>
            <person name="Gentzbittel L."/>
            <person name="Childs K.L."/>
            <person name="Yandell M."/>
            <person name="Gundlach H."/>
            <person name="Mayer K.F."/>
            <person name="Schwartz D.C."/>
            <person name="Town C.D."/>
        </authorList>
    </citation>
    <scope>GENOME REANNOTATION</scope>
    <source>
        <strain evidence="2">A17</strain>
        <strain evidence="3 4">cv. Jemalong A17</strain>
    </source>
</reference>
<evidence type="ECO:0000313" key="2">
    <source>
        <dbReference type="EMBL" id="KEH22563.1"/>
    </source>
</evidence>
<evidence type="ECO:0000313" key="3">
    <source>
        <dbReference type="EnsemblPlants" id="KEH22563"/>
    </source>
</evidence>
<name>A0A072U090_MEDTR</name>
<evidence type="ECO:0000256" key="1">
    <source>
        <dbReference type="SAM" id="MobiDB-lite"/>
    </source>
</evidence>
<accession>A0A072U090</accession>
<reference evidence="2 4" key="1">
    <citation type="journal article" date="2011" name="Nature">
        <title>The Medicago genome provides insight into the evolution of rhizobial symbioses.</title>
        <authorList>
            <person name="Young N.D."/>
            <person name="Debelle F."/>
            <person name="Oldroyd G.E."/>
            <person name="Geurts R."/>
            <person name="Cannon S.B."/>
            <person name="Udvardi M.K."/>
            <person name="Benedito V.A."/>
            <person name="Mayer K.F."/>
            <person name="Gouzy J."/>
            <person name="Schoof H."/>
            <person name="Van de Peer Y."/>
            <person name="Proost S."/>
            <person name="Cook D.R."/>
            <person name="Meyers B.C."/>
            <person name="Spannagl M."/>
            <person name="Cheung F."/>
            <person name="De Mita S."/>
            <person name="Krishnakumar V."/>
            <person name="Gundlach H."/>
            <person name="Zhou S."/>
            <person name="Mudge J."/>
            <person name="Bharti A.K."/>
            <person name="Murray J.D."/>
            <person name="Naoumkina M.A."/>
            <person name="Rosen B."/>
            <person name="Silverstein K.A."/>
            <person name="Tang H."/>
            <person name="Rombauts S."/>
            <person name="Zhao P.X."/>
            <person name="Zhou P."/>
            <person name="Barbe V."/>
            <person name="Bardou P."/>
            <person name="Bechner M."/>
            <person name="Bellec A."/>
            <person name="Berger A."/>
            <person name="Berges H."/>
            <person name="Bidwell S."/>
            <person name="Bisseling T."/>
            <person name="Choisne N."/>
            <person name="Couloux A."/>
            <person name="Denny R."/>
            <person name="Deshpande S."/>
            <person name="Dai X."/>
            <person name="Doyle J.J."/>
            <person name="Dudez A.M."/>
            <person name="Farmer A.D."/>
            <person name="Fouteau S."/>
            <person name="Franken C."/>
            <person name="Gibelin C."/>
            <person name="Gish J."/>
            <person name="Goldstein S."/>
            <person name="Gonzalez A.J."/>
            <person name="Green P.J."/>
            <person name="Hallab A."/>
            <person name="Hartog M."/>
            <person name="Hua A."/>
            <person name="Humphray S.J."/>
            <person name="Jeong D.H."/>
            <person name="Jing Y."/>
            <person name="Jocker A."/>
            <person name="Kenton S.M."/>
            <person name="Kim D.J."/>
            <person name="Klee K."/>
            <person name="Lai H."/>
            <person name="Lang C."/>
            <person name="Lin S."/>
            <person name="Macmil S.L."/>
            <person name="Magdelenat G."/>
            <person name="Matthews L."/>
            <person name="McCorrison J."/>
            <person name="Monaghan E.L."/>
            <person name="Mun J.H."/>
            <person name="Najar F.Z."/>
            <person name="Nicholson C."/>
            <person name="Noirot C."/>
            <person name="O'Bleness M."/>
            <person name="Paule C.R."/>
            <person name="Poulain J."/>
            <person name="Prion F."/>
            <person name="Qin B."/>
            <person name="Qu C."/>
            <person name="Retzel E.F."/>
            <person name="Riddle C."/>
            <person name="Sallet E."/>
            <person name="Samain S."/>
            <person name="Samson N."/>
            <person name="Sanders I."/>
            <person name="Saurat O."/>
            <person name="Scarpelli C."/>
            <person name="Schiex T."/>
            <person name="Segurens B."/>
            <person name="Severin A.J."/>
            <person name="Sherrier D.J."/>
            <person name="Shi R."/>
            <person name="Sims S."/>
            <person name="Singer S.R."/>
            <person name="Sinharoy S."/>
            <person name="Sterck L."/>
            <person name="Viollet A."/>
            <person name="Wang B.B."/>
            <person name="Wang K."/>
            <person name="Wang M."/>
            <person name="Wang X."/>
            <person name="Warfsmann J."/>
            <person name="Weissenbach J."/>
            <person name="White D.D."/>
            <person name="White J.D."/>
            <person name="Wiley G.B."/>
            <person name="Wincker P."/>
            <person name="Xing Y."/>
            <person name="Yang L."/>
            <person name="Yao Z."/>
            <person name="Ying F."/>
            <person name="Zhai J."/>
            <person name="Zhou L."/>
            <person name="Zuber A."/>
            <person name="Denarie J."/>
            <person name="Dixon R.A."/>
            <person name="May G.D."/>
            <person name="Schwartz D.C."/>
            <person name="Rogers J."/>
            <person name="Quetier F."/>
            <person name="Town C.D."/>
            <person name="Roe B.A."/>
        </authorList>
    </citation>
    <scope>NUCLEOTIDE SEQUENCE [LARGE SCALE GENOMIC DNA]</scope>
    <source>
        <strain evidence="2">A17</strain>
        <strain evidence="3 4">cv. Jemalong A17</strain>
    </source>
</reference>
<dbReference type="EMBL" id="CM001223">
    <property type="protein sequence ID" value="KEH22563.1"/>
    <property type="molecule type" value="Genomic_DNA"/>
</dbReference>